<reference evidence="1" key="1">
    <citation type="submission" date="2023-11" db="EMBL/GenBank/DDBJ databases">
        <authorList>
            <person name="Alioto T."/>
            <person name="Alioto T."/>
            <person name="Gomez Garrido J."/>
        </authorList>
    </citation>
    <scope>NUCLEOTIDE SEQUENCE</scope>
</reference>
<dbReference type="PANTHER" id="PTHR42085:SF1">
    <property type="entry name" value="F-BOX DOMAIN-CONTAINING PROTEIN"/>
    <property type="match status" value="1"/>
</dbReference>
<comment type="caution">
    <text evidence="1">The sequence shown here is derived from an EMBL/GenBank/DDBJ whole genome shotgun (WGS) entry which is preliminary data.</text>
</comment>
<protein>
    <submittedName>
        <fullName evidence="1">Uncharacterized protein</fullName>
    </submittedName>
</protein>
<keyword evidence="2" id="KW-1185">Reference proteome</keyword>
<evidence type="ECO:0000313" key="1">
    <source>
        <dbReference type="EMBL" id="CAK3989231.1"/>
    </source>
</evidence>
<dbReference type="PANTHER" id="PTHR42085">
    <property type="entry name" value="F-BOX DOMAIN-CONTAINING PROTEIN"/>
    <property type="match status" value="1"/>
</dbReference>
<gene>
    <name evidence="1" type="ORF">LECACI_7A003924</name>
</gene>
<dbReference type="EMBL" id="CAVMBE010000020">
    <property type="protein sequence ID" value="CAK3989231.1"/>
    <property type="molecule type" value="Genomic_DNA"/>
</dbReference>
<proteinExistence type="predicted"/>
<name>A0AAI8YXS2_9PEZI</name>
<dbReference type="AlphaFoldDB" id="A0AAI8YXS2"/>
<accession>A0AAI8YXS2</accession>
<dbReference type="InterPro" id="IPR038883">
    <property type="entry name" value="AN11006-like"/>
</dbReference>
<dbReference type="Proteomes" id="UP001296104">
    <property type="component" value="Unassembled WGS sequence"/>
</dbReference>
<evidence type="ECO:0000313" key="2">
    <source>
        <dbReference type="Proteomes" id="UP001296104"/>
    </source>
</evidence>
<organism evidence="1 2">
    <name type="scientific">Lecanosticta acicola</name>
    <dbReference type="NCBI Taxonomy" id="111012"/>
    <lineage>
        <taxon>Eukaryota</taxon>
        <taxon>Fungi</taxon>
        <taxon>Dikarya</taxon>
        <taxon>Ascomycota</taxon>
        <taxon>Pezizomycotina</taxon>
        <taxon>Dothideomycetes</taxon>
        <taxon>Dothideomycetidae</taxon>
        <taxon>Mycosphaerellales</taxon>
        <taxon>Mycosphaerellaceae</taxon>
        <taxon>Lecanosticta</taxon>
    </lineage>
</organism>
<sequence>MANAESKFLALPRELRNIIYDYAFIDPEPQYICLANSQTGCRRITALSLARVCMQLRDEVHDIFYAGNTFYAYISYYSDSAPRAKALEWELYSGVQECFCPSLMRHIEALTLRRGWKYQGPHLQVSKSGTGWIIKEGDGDEVWLDITDPQARPLGQGFPRRDLCEIVQQVRKRDHHYR</sequence>